<evidence type="ECO:0000256" key="3">
    <source>
        <dbReference type="ARBA" id="ARBA00022525"/>
    </source>
</evidence>
<dbReference type="PANTHER" id="PTHR21700:SF117">
    <property type="entry name" value="TRANSTHYRETIN-LIKE PROTEIN 33"/>
    <property type="match status" value="1"/>
</dbReference>
<organism evidence="6 7">
    <name type="scientific">Ancylostoma caninum</name>
    <name type="common">Dog hookworm</name>
    <dbReference type="NCBI Taxonomy" id="29170"/>
    <lineage>
        <taxon>Eukaryota</taxon>
        <taxon>Metazoa</taxon>
        <taxon>Ecdysozoa</taxon>
        <taxon>Nematoda</taxon>
        <taxon>Chromadorea</taxon>
        <taxon>Rhabditida</taxon>
        <taxon>Rhabditina</taxon>
        <taxon>Rhabditomorpha</taxon>
        <taxon>Strongyloidea</taxon>
        <taxon>Ancylostomatidae</taxon>
        <taxon>Ancylostomatinae</taxon>
        <taxon>Ancylostoma</taxon>
    </lineage>
</organism>
<dbReference type="GO" id="GO:0009986">
    <property type="term" value="C:cell surface"/>
    <property type="evidence" value="ECO:0007669"/>
    <property type="project" value="InterPro"/>
</dbReference>
<keyword evidence="4 5" id="KW-0732">Signal</keyword>
<dbReference type="InterPro" id="IPR038479">
    <property type="entry name" value="Transthyretin-like_sf"/>
</dbReference>
<evidence type="ECO:0000256" key="2">
    <source>
        <dbReference type="ARBA" id="ARBA00010112"/>
    </source>
</evidence>
<dbReference type="Pfam" id="PF01060">
    <property type="entry name" value="TTR-52"/>
    <property type="match status" value="1"/>
</dbReference>
<evidence type="ECO:0000313" key="7">
    <source>
        <dbReference type="Proteomes" id="UP000252519"/>
    </source>
</evidence>
<comment type="caution">
    <text evidence="6">The sequence shown here is derived from an EMBL/GenBank/DDBJ whole genome shotgun (WGS) entry which is preliminary data.</text>
</comment>
<reference evidence="6 7" key="1">
    <citation type="submission" date="2014-10" db="EMBL/GenBank/DDBJ databases">
        <title>Draft genome of the hookworm Ancylostoma caninum.</title>
        <authorList>
            <person name="Mitreva M."/>
        </authorList>
    </citation>
    <scope>NUCLEOTIDE SEQUENCE [LARGE SCALE GENOMIC DNA]</scope>
    <source>
        <strain evidence="6 7">Baltimore</strain>
    </source>
</reference>
<keyword evidence="7" id="KW-1185">Reference proteome</keyword>
<dbReference type="Proteomes" id="UP000252519">
    <property type="component" value="Unassembled WGS sequence"/>
</dbReference>
<protein>
    <submittedName>
        <fullName evidence="6">Transthyretin-like family protein</fullName>
    </submittedName>
</protein>
<keyword evidence="3" id="KW-0964">Secreted</keyword>
<sequence>MGILSIALTILSCSTLVQTFFTQSAGIKGVLLCGDKPLVNTKLKLYDLDRGPFDRNDLLAEGTTDSMGQFSLHGHTTETTTIDPQLHIYHDCYEGMALCERETIIKIPKSYVSSGEKPERFLNIGKVNMHIKSLTGESSCNFLSRIFHRA</sequence>
<dbReference type="PANTHER" id="PTHR21700">
    <property type="entry name" value="TRANSTHYRETIN-LIKE FAMILY PROTEIN-RELATED"/>
    <property type="match status" value="1"/>
</dbReference>
<dbReference type="Gene3D" id="2.60.40.3330">
    <property type="match status" value="1"/>
</dbReference>
<evidence type="ECO:0000256" key="5">
    <source>
        <dbReference type="SAM" id="SignalP"/>
    </source>
</evidence>
<dbReference type="GO" id="GO:0005576">
    <property type="term" value="C:extracellular region"/>
    <property type="evidence" value="ECO:0007669"/>
    <property type="project" value="UniProtKB-SubCell"/>
</dbReference>
<dbReference type="InterPro" id="IPR001534">
    <property type="entry name" value="Transthyretin-like"/>
</dbReference>
<accession>A0A368GTT8</accession>
<dbReference type="AlphaFoldDB" id="A0A368GTT8"/>
<dbReference type="EMBL" id="JOJR01000056">
    <property type="protein sequence ID" value="RCN47791.1"/>
    <property type="molecule type" value="Genomic_DNA"/>
</dbReference>
<evidence type="ECO:0000256" key="4">
    <source>
        <dbReference type="ARBA" id="ARBA00022729"/>
    </source>
</evidence>
<comment type="similarity">
    <text evidence="2">Belongs to the nematode transthyretin-like family.</text>
</comment>
<feature type="chain" id="PRO_5016696335" evidence="5">
    <location>
        <begin position="20"/>
        <end position="150"/>
    </location>
</feature>
<comment type="subcellular location">
    <subcellularLocation>
        <location evidence="1">Secreted</location>
    </subcellularLocation>
</comment>
<evidence type="ECO:0000313" key="6">
    <source>
        <dbReference type="EMBL" id="RCN47791.1"/>
    </source>
</evidence>
<evidence type="ECO:0000256" key="1">
    <source>
        <dbReference type="ARBA" id="ARBA00004613"/>
    </source>
</evidence>
<feature type="signal peptide" evidence="5">
    <location>
        <begin position="1"/>
        <end position="19"/>
    </location>
</feature>
<name>A0A368GTT8_ANCCA</name>
<gene>
    <name evidence="6" type="ORF">ANCCAN_06128</name>
</gene>
<dbReference type="OrthoDB" id="5847482at2759"/>
<proteinExistence type="inferred from homology"/>